<dbReference type="EMBL" id="FWXD01000046">
    <property type="protein sequence ID" value="SMC29827.1"/>
    <property type="molecule type" value="Genomic_DNA"/>
</dbReference>
<evidence type="ECO:0000259" key="1">
    <source>
        <dbReference type="Pfam" id="PF09836"/>
    </source>
</evidence>
<dbReference type="RefSeq" id="WP_084093077.1">
    <property type="nucleotide sequence ID" value="NZ_FWXD01000046.1"/>
</dbReference>
<dbReference type="OrthoDB" id="4146344at2"/>
<dbReference type="InterPro" id="IPR044922">
    <property type="entry name" value="DUF2063_N_sf"/>
</dbReference>
<accession>A0A1W1Y109</accession>
<keyword evidence="3" id="KW-1185">Reference proteome</keyword>
<dbReference type="AlphaFoldDB" id="A0A1W1Y109"/>
<dbReference type="Proteomes" id="UP000192761">
    <property type="component" value="Unassembled WGS sequence"/>
</dbReference>
<dbReference type="Pfam" id="PF09836">
    <property type="entry name" value="DUF2063"/>
    <property type="match status" value="1"/>
</dbReference>
<organism evidence="2 3">
    <name type="scientific">Andreprevotia lacus DSM 23236</name>
    <dbReference type="NCBI Taxonomy" id="1121001"/>
    <lineage>
        <taxon>Bacteria</taxon>
        <taxon>Pseudomonadati</taxon>
        <taxon>Pseudomonadota</taxon>
        <taxon>Betaproteobacteria</taxon>
        <taxon>Neisseriales</taxon>
        <taxon>Chitinibacteraceae</taxon>
        <taxon>Andreprevotia</taxon>
    </lineage>
</organism>
<reference evidence="2 3" key="1">
    <citation type="submission" date="2017-04" db="EMBL/GenBank/DDBJ databases">
        <authorList>
            <person name="Afonso C.L."/>
            <person name="Miller P.J."/>
            <person name="Scott M.A."/>
            <person name="Spackman E."/>
            <person name="Goraichik I."/>
            <person name="Dimitrov K.M."/>
            <person name="Suarez D.L."/>
            <person name="Swayne D.E."/>
        </authorList>
    </citation>
    <scope>NUCLEOTIDE SEQUENCE [LARGE SCALE GENOMIC DNA]</scope>
    <source>
        <strain evidence="2 3">DSM 23236</strain>
    </source>
</reference>
<sequence length="244" mass="26112">MLSYAEAIADFAHALNDTDHQAQALSDASRERIAVYRNNARLNRIDALPAAFPTVAALVGDDYFRALAREYVKTTPALSANLHDDGAGLAGFIAGFAPARDLPYLADVARLDWAMHRAYYADDVAALDPQRLAALDGDGFMRGRLRLHPAVALVQSTDWPIADILAMHQGGPDAALAAGGQAVLVWRSRAGVQHTRLDDVHWLAALLAGQAVGDALALAHTDPNPVLARLFADGLICDFEDTTP</sequence>
<dbReference type="STRING" id="1121001.SAMN02745857_04168"/>
<proteinExistence type="predicted"/>
<name>A0A1W1Y109_9NEIS</name>
<evidence type="ECO:0000313" key="2">
    <source>
        <dbReference type="EMBL" id="SMC29827.1"/>
    </source>
</evidence>
<dbReference type="Gene3D" id="1.10.150.690">
    <property type="entry name" value="DUF2063"/>
    <property type="match status" value="1"/>
</dbReference>
<protein>
    <recommendedName>
        <fullName evidence="1">Putative DNA-binding domain-containing protein</fullName>
    </recommendedName>
</protein>
<evidence type="ECO:0000313" key="3">
    <source>
        <dbReference type="Proteomes" id="UP000192761"/>
    </source>
</evidence>
<dbReference type="InterPro" id="IPR018640">
    <property type="entry name" value="DUF2063"/>
</dbReference>
<feature type="domain" description="Putative DNA-binding" evidence="1">
    <location>
        <begin position="9"/>
        <end position="93"/>
    </location>
</feature>
<gene>
    <name evidence="2" type="ORF">SAMN02745857_04168</name>
</gene>